<gene>
    <name evidence="6" type="ORF">DFW101_2183</name>
</gene>
<dbReference type="InterPro" id="IPR054822">
    <property type="entry name" value="DsrO-like"/>
</dbReference>
<accession>G7Q9E6</accession>
<name>G7Q9E6_9BACT</name>
<evidence type="ECO:0000256" key="3">
    <source>
        <dbReference type="ARBA" id="ARBA00023004"/>
    </source>
</evidence>
<dbReference type="GO" id="GO:0046872">
    <property type="term" value="F:metal ion binding"/>
    <property type="evidence" value="ECO:0007669"/>
    <property type="project" value="UniProtKB-KW"/>
</dbReference>
<reference evidence="7" key="1">
    <citation type="journal article" date="2015" name="Genome Announc.">
        <title>High-Quality Draft Genome Sequence of Desulfovibrio carbinoliphilus FW-101-2B, an Organic Acid-Oxidizing Sulfate-Reducing Bacterium Isolated from Uranium(VI)-Contaminated Groundwater.</title>
        <authorList>
            <person name="Ramsay B.D."/>
            <person name="Hwang C."/>
            <person name="Woo H.L."/>
            <person name="Carroll S.L."/>
            <person name="Lucas S."/>
            <person name="Han J."/>
            <person name="Lapidus A.L."/>
            <person name="Cheng J.F."/>
            <person name="Goodwin L.A."/>
            <person name="Pitluck S."/>
            <person name="Peters L."/>
            <person name="Chertkov O."/>
            <person name="Held B."/>
            <person name="Detter J.C."/>
            <person name="Han C.S."/>
            <person name="Tapia R."/>
            <person name="Land M.L."/>
            <person name="Hauser L.J."/>
            <person name="Kyrpides N.C."/>
            <person name="Ivanova N.N."/>
            <person name="Mikhailova N."/>
            <person name="Pagani I."/>
            <person name="Woyke T."/>
            <person name="Arkin A.P."/>
            <person name="Dehal P."/>
            <person name="Chivian D."/>
            <person name="Criddle C.S."/>
            <person name="Wu W."/>
            <person name="Chakraborty R."/>
            <person name="Hazen T.C."/>
            <person name="Fields M.W."/>
        </authorList>
    </citation>
    <scope>NUCLEOTIDE SEQUENCE [LARGE SCALE GENOMIC DNA]</scope>
    <source>
        <strain evidence="7">FW-101-2B</strain>
    </source>
</reference>
<keyword evidence="4" id="KW-0411">Iron-sulfur</keyword>
<dbReference type="AlphaFoldDB" id="G7Q9E6"/>
<dbReference type="PANTHER" id="PTHR43177:SF3">
    <property type="entry name" value="PROTEIN NRFC HOMOLOG"/>
    <property type="match status" value="1"/>
</dbReference>
<dbReference type="InterPro" id="IPR017896">
    <property type="entry name" value="4Fe4S_Fe-S-bd"/>
</dbReference>
<evidence type="ECO:0000313" key="6">
    <source>
        <dbReference type="EMBL" id="EHJ48189.1"/>
    </source>
</evidence>
<dbReference type="HOGENOM" id="CLU_043374_1_0_7"/>
<dbReference type="PANTHER" id="PTHR43177">
    <property type="entry name" value="PROTEIN NRFC"/>
    <property type="match status" value="1"/>
</dbReference>
<protein>
    <submittedName>
        <fullName evidence="6">4Fe-4S ferredoxin iron-sulfur binding domain-containing protein</fullName>
    </submittedName>
</protein>
<dbReference type="OrthoDB" id="9789030at2"/>
<dbReference type="GO" id="GO:0051539">
    <property type="term" value="F:4 iron, 4 sulfur cluster binding"/>
    <property type="evidence" value="ECO:0007669"/>
    <property type="project" value="UniProtKB-KW"/>
</dbReference>
<dbReference type="InterPro" id="IPR006311">
    <property type="entry name" value="TAT_signal"/>
</dbReference>
<dbReference type="InterPro" id="IPR017900">
    <property type="entry name" value="4Fe4S_Fe_S_CS"/>
</dbReference>
<keyword evidence="3" id="KW-0408">Iron</keyword>
<dbReference type="NCBIfam" id="NF045797">
    <property type="entry name" value="DsrO"/>
    <property type="match status" value="1"/>
</dbReference>
<dbReference type="Pfam" id="PF13247">
    <property type="entry name" value="Fer4_11"/>
    <property type="match status" value="1"/>
</dbReference>
<keyword evidence="2" id="KW-0479">Metal-binding</keyword>
<evidence type="ECO:0000256" key="4">
    <source>
        <dbReference type="ARBA" id="ARBA00023014"/>
    </source>
</evidence>
<dbReference type="CDD" id="cd10551">
    <property type="entry name" value="PsrB"/>
    <property type="match status" value="1"/>
</dbReference>
<feature type="domain" description="4Fe-4S ferredoxin-type" evidence="5">
    <location>
        <begin position="144"/>
        <end position="173"/>
    </location>
</feature>
<dbReference type="Proteomes" id="UP000004662">
    <property type="component" value="Chromosome"/>
</dbReference>
<dbReference type="PROSITE" id="PS00198">
    <property type="entry name" value="4FE4S_FER_1"/>
    <property type="match status" value="1"/>
</dbReference>
<dbReference type="eggNOG" id="COG0437">
    <property type="taxonomic scope" value="Bacteria"/>
</dbReference>
<evidence type="ECO:0000259" key="5">
    <source>
        <dbReference type="PROSITE" id="PS51379"/>
    </source>
</evidence>
<dbReference type="SUPFAM" id="SSF54862">
    <property type="entry name" value="4Fe-4S ferredoxins"/>
    <property type="match status" value="1"/>
</dbReference>
<evidence type="ECO:0000313" key="7">
    <source>
        <dbReference type="Proteomes" id="UP000004662"/>
    </source>
</evidence>
<dbReference type="PROSITE" id="PS51379">
    <property type="entry name" value="4FE4S_FER_2"/>
    <property type="match status" value="1"/>
</dbReference>
<organism evidence="6 7">
    <name type="scientific">Solidesulfovibrio carbinoliphilus subsp. oakridgensis</name>
    <dbReference type="NCBI Taxonomy" id="694327"/>
    <lineage>
        <taxon>Bacteria</taxon>
        <taxon>Pseudomonadati</taxon>
        <taxon>Thermodesulfobacteriota</taxon>
        <taxon>Desulfovibrionia</taxon>
        <taxon>Desulfovibrionales</taxon>
        <taxon>Desulfovibrionaceae</taxon>
        <taxon>Solidesulfovibrio</taxon>
    </lineage>
</organism>
<dbReference type="InterPro" id="IPR050954">
    <property type="entry name" value="ET_IronSulfur_Cluster-Binding"/>
</dbReference>
<proteinExistence type="predicted"/>
<keyword evidence="1" id="KW-0004">4Fe-4S</keyword>
<dbReference type="RefSeq" id="WP_009181569.1">
    <property type="nucleotide sequence ID" value="NZ_CM001368.1"/>
</dbReference>
<keyword evidence="7" id="KW-1185">Reference proteome</keyword>
<evidence type="ECO:0000256" key="2">
    <source>
        <dbReference type="ARBA" id="ARBA00022723"/>
    </source>
</evidence>
<dbReference type="PROSITE" id="PS51318">
    <property type="entry name" value="TAT"/>
    <property type="match status" value="1"/>
</dbReference>
<evidence type="ECO:0000256" key="1">
    <source>
        <dbReference type="ARBA" id="ARBA00022485"/>
    </source>
</evidence>
<dbReference type="Gene3D" id="3.30.70.20">
    <property type="match status" value="2"/>
</dbReference>
<dbReference type="EMBL" id="CM001368">
    <property type="protein sequence ID" value="EHJ48189.1"/>
    <property type="molecule type" value="Genomic_DNA"/>
</dbReference>
<dbReference type="STRING" id="694327.DFW101_2183"/>
<sequence length="258" mass="29007">MKSSRREFMKLAALSAMGIGAARLGFLGDAPAFAEPLPTVANFEEGLRAKHWGMAVHTAKFTPELIAKCRKACHTEHNVPDIQGKKEIKWFWSASFDEAFPNEHPHYQAEKIEHLPVPLLCNHCEAPMCVKVCPTQATFQRPDGIVMMDFHRCIGCRYCMAGCPYGARSFNFQDPRPFIHDFNPLYPTRMRGVVEKCDFCAERLAIGKLPRCVEAADGALVFGDLADEGSDIRKTLREHFTLRRKPDAGTSPSVYYIL</sequence>